<dbReference type="PANTHER" id="PTHR47841:SF6">
    <property type="entry name" value="CYSTEINE_HISTIDINE-RICH C1 DOMAIN FAMILY PROTEIN-RELATED"/>
    <property type="match status" value="1"/>
</dbReference>
<dbReference type="PANTHER" id="PTHR47841">
    <property type="entry name" value="DIACYLGLYCEROL KINASE THETA-LIKE-RELATED"/>
    <property type="match status" value="1"/>
</dbReference>
<reference evidence="3 4" key="1">
    <citation type="submission" date="2024-04" db="EMBL/GenBank/DDBJ databases">
        <title>Genome assembly C_amara_ONT_v2.</title>
        <authorList>
            <person name="Yant L."/>
            <person name="Moore C."/>
            <person name="Slenker M."/>
        </authorList>
    </citation>
    <scope>NUCLEOTIDE SEQUENCE [LARGE SCALE GENOMIC DNA]</scope>
    <source>
        <tissue evidence="3">Leaf</tissue>
    </source>
</reference>
<evidence type="ECO:0000256" key="1">
    <source>
        <dbReference type="ARBA" id="ARBA00022737"/>
    </source>
</evidence>
<accession>A0ABD1ATE4</accession>
<keyword evidence="1" id="KW-0677">Repeat</keyword>
<keyword evidence="4" id="KW-1185">Reference proteome</keyword>
<evidence type="ECO:0000313" key="4">
    <source>
        <dbReference type="Proteomes" id="UP001558713"/>
    </source>
</evidence>
<dbReference type="InterPro" id="IPR004146">
    <property type="entry name" value="DC1"/>
</dbReference>
<dbReference type="EMBL" id="JBANAX010000402">
    <property type="protein sequence ID" value="KAL1210017.1"/>
    <property type="molecule type" value="Genomic_DNA"/>
</dbReference>
<gene>
    <name evidence="3" type="ORF">V5N11_020578</name>
</gene>
<dbReference type="Pfam" id="PF03107">
    <property type="entry name" value="C1_2"/>
    <property type="match status" value="1"/>
</dbReference>
<evidence type="ECO:0000313" key="3">
    <source>
        <dbReference type="EMBL" id="KAL1210017.1"/>
    </source>
</evidence>
<protein>
    <recommendedName>
        <fullName evidence="2">DC1 domain-containing protein</fullName>
    </recommendedName>
</protein>
<dbReference type="Proteomes" id="UP001558713">
    <property type="component" value="Unassembled WGS sequence"/>
</dbReference>
<dbReference type="InterPro" id="IPR046349">
    <property type="entry name" value="C1-like_sf"/>
</dbReference>
<feature type="domain" description="DC1" evidence="2">
    <location>
        <begin position="2"/>
        <end position="49"/>
    </location>
</feature>
<dbReference type="AlphaFoldDB" id="A0ABD1ATE4"/>
<dbReference type="SUPFAM" id="SSF57889">
    <property type="entry name" value="Cysteine-rich domain"/>
    <property type="match status" value="1"/>
</dbReference>
<organism evidence="3 4">
    <name type="scientific">Cardamine amara subsp. amara</name>
    <dbReference type="NCBI Taxonomy" id="228776"/>
    <lineage>
        <taxon>Eukaryota</taxon>
        <taxon>Viridiplantae</taxon>
        <taxon>Streptophyta</taxon>
        <taxon>Embryophyta</taxon>
        <taxon>Tracheophyta</taxon>
        <taxon>Spermatophyta</taxon>
        <taxon>Magnoliopsida</taxon>
        <taxon>eudicotyledons</taxon>
        <taxon>Gunneridae</taxon>
        <taxon>Pentapetalae</taxon>
        <taxon>rosids</taxon>
        <taxon>malvids</taxon>
        <taxon>Brassicales</taxon>
        <taxon>Brassicaceae</taxon>
        <taxon>Cardamineae</taxon>
        <taxon>Cardamine</taxon>
    </lineage>
</organism>
<name>A0ABD1ATE4_CARAN</name>
<proteinExistence type="predicted"/>
<comment type="caution">
    <text evidence="3">The sequence shown here is derived from an EMBL/GenBank/DDBJ whole genome shotgun (WGS) entry which is preliminary data.</text>
</comment>
<sequence length="152" mass="17201">MHPQHELRLVFKGPEQTHQDKRMCNICDESVEGLYYQCEPCGFDVQPICSQLPQHVSHVHHSDHLRAESSAGSKQHVHGLPPYNPVLAIQVWSMQVRCSHGMRSFVCISSSNGNSAKVFRVSSTAILYPSDLPALLQSRTHLRIRSRAHLRI</sequence>
<evidence type="ECO:0000259" key="2">
    <source>
        <dbReference type="Pfam" id="PF03107"/>
    </source>
</evidence>